<feature type="domain" description="ABC transmembrane type-1" evidence="16">
    <location>
        <begin position="189"/>
        <end position="422"/>
    </location>
</feature>
<accession>A0A2P5FGI6</accession>
<dbReference type="Pfam" id="PF00005">
    <property type="entry name" value="ABC_tran"/>
    <property type="match status" value="1"/>
</dbReference>
<evidence type="ECO:0000256" key="12">
    <source>
        <dbReference type="ARBA" id="ARBA00034018"/>
    </source>
</evidence>
<dbReference type="InterPro" id="IPR011527">
    <property type="entry name" value="ABC1_TM_dom"/>
</dbReference>
<dbReference type="SUPFAM" id="SSF52540">
    <property type="entry name" value="P-loop containing nucleoside triphosphate hydrolases"/>
    <property type="match status" value="2"/>
</dbReference>
<evidence type="ECO:0000256" key="9">
    <source>
        <dbReference type="ARBA" id="ARBA00022967"/>
    </source>
</evidence>
<feature type="transmembrane region" description="Helical" evidence="14">
    <location>
        <begin position="634"/>
        <end position="653"/>
    </location>
</feature>
<dbReference type="Pfam" id="PF00664">
    <property type="entry name" value="ABC_membrane"/>
    <property type="match status" value="2"/>
</dbReference>
<keyword evidence="6" id="KW-0677">Repeat</keyword>
<keyword evidence="8 17" id="KW-0067">ATP-binding</keyword>
<dbReference type="SUPFAM" id="SSF90123">
    <property type="entry name" value="ABC transporter transmembrane region"/>
    <property type="match status" value="2"/>
</dbReference>
<feature type="transmembrane region" description="Helical" evidence="14">
    <location>
        <begin position="178"/>
        <end position="197"/>
    </location>
</feature>
<dbReference type="InterPro" id="IPR044726">
    <property type="entry name" value="ABCC_6TM_D2"/>
</dbReference>
<dbReference type="EMBL" id="JXTC01000035">
    <property type="protein sequence ID" value="PON96901.1"/>
    <property type="molecule type" value="Genomic_DNA"/>
</dbReference>
<feature type="transmembrane region" description="Helical" evidence="14">
    <location>
        <begin position="673"/>
        <end position="695"/>
    </location>
</feature>
<comment type="similarity">
    <text evidence="2">Belongs to the ABC transporter superfamily. ABCC family. Conjugate transporter (TC 3.A.1.208) subfamily.</text>
</comment>
<dbReference type="InterPro" id="IPR003439">
    <property type="entry name" value="ABC_transporter-like_ATP-bd"/>
</dbReference>
<dbReference type="PROSITE" id="PS50893">
    <property type="entry name" value="ABC_TRANSPORTER_2"/>
    <property type="match status" value="1"/>
</dbReference>
<dbReference type="EC" id="7.6.2.2" evidence="3"/>
<keyword evidence="7" id="KW-0547">Nucleotide-binding</keyword>
<feature type="domain" description="ABC transmembrane type-1" evidence="16">
    <location>
        <begin position="675"/>
        <end position="878"/>
    </location>
</feature>
<feature type="region of interest" description="Disordered" evidence="13">
    <location>
        <begin position="577"/>
        <end position="609"/>
    </location>
</feature>
<evidence type="ECO:0000259" key="16">
    <source>
        <dbReference type="PROSITE" id="PS50929"/>
    </source>
</evidence>
<evidence type="ECO:0000256" key="5">
    <source>
        <dbReference type="ARBA" id="ARBA00022692"/>
    </source>
</evidence>
<protein>
    <recommendedName>
        <fullName evidence="3">ABC-type xenobiotic transporter</fullName>
        <ecNumber evidence="3">7.6.2.2</ecNumber>
    </recommendedName>
</protein>
<keyword evidence="5 14" id="KW-0812">Transmembrane</keyword>
<dbReference type="GO" id="GO:0016887">
    <property type="term" value="F:ATP hydrolysis activity"/>
    <property type="evidence" value="ECO:0007669"/>
    <property type="project" value="InterPro"/>
</dbReference>
<keyword evidence="10 14" id="KW-1133">Transmembrane helix</keyword>
<dbReference type="STRING" id="63057.A0A2P5FGI6"/>
<dbReference type="GO" id="GO:0008559">
    <property type="term" value="F:ABC-type xenobiotic transporter activity"/>
    <property type="evidence" value="ECO:0007669"/>
    <property type="project" value="UniProtKB-EC"/>
</dbReference>
<dbReference type="Gene3D" id="1.20.1560.10">
    <property type="entry name" value="ABC transporter type 1, transmembrane domain"/>
    <property type="match status" value="2"/>
</dbReference>
<evidence type="ECO:0000256" key="7">
    <source>
        <dbReference type="ARBA" id="ARBA00022741"/>
    </source>
</evidence>
<evidence type="ECO:0000256" key="1">
    <source>
        <dbReference type="ARBA" id="ARBA00004141"/>
    </source>
</evidence>
<evidence type="ECO:0000256" key="2">
    <source>
        <dbReference type="ARBA" id="ARBA00009726"/>
    </source>
</evidence>
<evidence type="ECO:0000256" key="6">
    <source>
        <dbReference type="ARBA" id="ARBA00022737"/>
    </source>
</evidence>
<keyword evidence="4" id="KW-0813">Transport</keyword>
<name>A0A2P5FGI6_TREOI</name>
<proteinExistence type="inferred from homology"/>
<evidence type="ECO:0000256" key="14">
    <source>
        <dbReference type="SAM" id="Phobius"/>
    </source>
</evidence>
<comment type="caution">
    <text evidence="17">The sequence shown here is derived from an EMBL/GenBank/DDBJ whole genome shotgun (WGS) entry which is preliminary data.</text>
</comment>
<dbReference type="InterPro" id="IPR036640">
    <property type="entry name" value="ABC1_TM_sf"/>
</dbReference>
<keyword evidence="11 14" id="KW-0472">Membrane</keyword>
<evidence type="ECO:0000256" key="11">
    <source>
        <dbReference type="ARBA" id="ARBA00023136"/>
    </source>
</evidence>
<dbReference type="InterPro" id="IPR050173">
    <property type="entry name" value="ABC_transporter_C-like"/>
</dbReference>
<evidence type="ECO:0000313" key="18">
    <source>
        <dbReference type="Proteomes" id="UP000237000"/>
    </source>
</evidence>
<dbReference type="PANTHER" id="PTHR24223:SF369">
    <property type="entry name" value="ABC TRANSPORTER C FAMILY MEMBER 10"/>
    <property type="match status" value="1"/>
</dbReference>
<comment type="subcellular location">
    <subcellularLocation>
        <location evidence="1">Membrane</location>
        <topology evidence="1">Multi-pass membrane protein</topology>
    </subcellularLocation>
</comment>
<feature type="transmembrane region" description="Helical" evidence="14">
    <location>
        <begin position="758"/>
        <end position="784"/>
    </location>
</feature>
<dbReference type="PROSITE" id="PS00211">
    <property type="entry name" value="ABC_TRANSPORTER_1"/>
    <property type="match status" value="1"/>
</dbReference>
<evidence type="ECO:0000256" key="3">
    <source>
        <dbReference type="ARBA" id="ARBA00012191"/>
    </source>
</evidence>
<feature type="transmembrane region" description="Helical" evidence="14">
    <location>
        <begin position="217"/>
        <end position="233"/>
    </location>
</feature>
<dbReference type="PROSITE" id="PS50929">
    <property type="entry name" value="ABC_TM1F"/>
    <property type="match status" value="2"/>
</dbReference>
<dbReference type="AlphaFoldDB" id="A0A2P5FGI6"/>
<feature type="compositionally biased region" description="Polar residues" evidence="13">
    <location>
        <begin position="586"/>
        <end position="604"/>
    </location>
</feature>
<dbReference type="InterPro" id="IPR027417">
    <property type="entry name" value="P-loop_NTPase"/>
</dbReference>
<sequence>MTEIGERGVNLSGGQKQRIQLARALYQDADIYLLDDPFSAVDAHTATSLYNDYVMEALSEKTVLLVTHQVDFLPAFDYVLLMSDGKILQSATYRQLLCTSQEFQDLVNAHKETAGSERLAHISPIEKHKSSGKAIKMSYTKRQFQASRGDQLIKQEEREIGDTGFKPYRQYLNQNKGYLYFSLVVLFHLIFVIGQILQNTWMAANVDNPQVSTLKLIMVYLLIGIASIVAFLFRSPMQVLLGIESSNSIFSELLNSLFRSPMSFYDSTPLGRILSRVSSDLSIVDLDVPFSLLIAIGASLNVVANLGVLAVITWQVLFVSLPVVYLAFLLERYYFSSAKELMRINGTTKSLLANHLAESVAGAITIRAFDKEEQFFTKNLELVDINASPLFHNFAANEWLIQRLEVLSATVLASAAFLMVLLPPETFSSAMDEQRYQETLEKCSLVKDFELLPYGDLTEIGERGVNLSGGQKQRVQLARALYQNADIYLLDDPFSAVDAHTATSLFNEYVMAALSEKTVLLVTHQVDFLPAFDYVLLISNGEILQSAPYHQLLSTRREFQDLVYAHKETAGSERLEHMNPTEKHGASSTEITRNYTEKQSQASKGDQLIKQEEREIGNRGLKPYKQYLNQNKGYLYFSLCNLFHLAFVIGQILQNTWMAANVDNPHVSTLQLIEVYLLIGIGTIVVLLFRSHLVVCMGIESSKSLFAQLLSSLFRSPMSFYDSTPLGRILSRVASDLSIVDLDVPFSLLIAIGTSVSVVAILGILAVITWQVMFVSLPVVYLAFRLQRYYFSTAKELMRINGTTKSLVANHLAESVAGAITIRAFEEEERFFAKYLGLIDINASPFFHNFAANEWLIQRLETLSAIVLTSAAFGIVLLPPETFSSGINITILFPTSWTISSNVKVHHNINNFAHIWRRVDSSM</sequence>
<comment type="catalytic activity">
    <reaction evidence="12">
        <text>ATP + H2O + xenobioticSide 1 = ADP + phosphate + xenobioticSide 2.</text>
        <dbReference type="EC" id="7.6.2.2"/>
    </reaction>
</comment>
<dbReference type="GO" id="GO:0005524">
    <property type="term" value="F:ATP binding"/>
    <property type="evidence" value="ECO:0007669"/>
    <property type="project" value="UniProtKB-KW"/>
</dbReference>
<dbReference type="FunFam" id="1.20.1560.10:FF:000002">
    <property type="entry name" value="ABC transporter C family member 5"/>
    <property type="match status" value="2"/>
</dbReference>
<evidence type="ECO:0000256" key="8">
    <source>
        <dbReference type="ARBA" id="ARBA00022840"/>
    </source>
</evidence>
<dbReference type="CDD" id="cd18580">
    <property type="entry name" value="ABC_6TM_ABCC_D2"/>
    <property type="match status" value="2"/>
</dbReference>
<evidence type="ECO:0000259" key="15">
    <source>
        <dbReference type="PROSITE" id="PS50893"/>
    </source>
</evidence>
<evidence type="ECO:0000256" key="13">
    <source>
        <dbReference type="SAM" id="MobiDB-lite"/>
    </source>
</evidence>
<reference evidence="18" key="1">
    <citation type="submission" date="2016-06" db="EMBL/GenBank/DDBJ databases">
        <title>Parallel loss of symbiosis genes in relatives of nitrogen-fixing non-legume Parasponia.</title>
        <authorList>
            <person name="Van Velzen R."/>
            <person name="Holmer R."/>
            <person name="Bu F."/>
            <person name="Rutten L."/>
            <person name="Van Zeijl A."/>
            <person name="Liu W."/>
            <person name="Santuari L."/>
            <person name="Cao Q."/>
            <person name="Sharma T."/>
            <person name="Shen D."/>
            <person name="Roswanjaya Y."/>
            <person name="Wardhani T."/>
            <person name="Kalhor M.S."/>
            <person name="Jansen J."/>
            <person name="Van den Hoogen J."/>
            <person name="Gungor B."/>
            <person name="Hartog M."/>
            <person name="Hontelez J."/>
            <person name="Verver J."/>
            <person name="Yang W.-C."/>
            <person name="Schijlen E."/>
            <person name="Repin R."/>
            <person name="Schilthuizen M."/>
            <person name="Schranz E."/>
            <person name="Heidstra R."/>
            <person name="Miyata K."/>
            <person name="Fedorova E."/>
            <person name="Kohlen W."/>
            <person name="Bisseling T."/>
            <person name="Smit S."/>
            <person name="Geurts R."/>
        </authorList>
    </citation>
    <scope>NUCLEOTIDE SEQUENCE [LARGE SCALE GENOMIC DNA]</scope>
    <source>
        <strain evidence="18">cv. RG33-2</strain>
    </source>
</reference>
<dbReference type="InterPro" id="IPR017871">
    <property type="entry name" value="ABC_transporter-like_CS"/>
</dbReference>
<dbReference type="PANTHER" id="PTHR24223">
    <property type="entry name" value="ATP-BINDING CASSETTE SUB-FAMILY C"/>
    <property type="match status" value="1"/>
</dbReference>
<dbReference type="GO" id="GO:0016020">
    <property type="term" value="C:membrane"/>
    <property type="evidence" value="ECO:0007669"/>
    <property type="project" value="UniProtKB-SubCell"/>
</dbReference>
<keyword evidence="18" id="KW-1185">Reference proteome</keyword>
<dbReference type="Proteomes" id="UP000237000">
    <property type="component" value="Unassembled WGS sequence"/>
</dbReference>
<evidence type="ECO:0000256" key="10">
    <source>
        <dbReference type="ARBA" id="ARBA00022989"/>
    </source>
</evidence>
<feature type="domain" description="ABC transporter" evidence="15">
    <location>
        <begin position="311"/>
        <end position="565"/>
    </location>
</feature>
<dbReference type="OrthoDB" id="6500128at2759"/>
<evidence type="ECO:0000313" key="17">
    <source>
        <dbReference type="EMBL" id="PON96901.1"/>
    </source>
</evidence>
<gene>
    <name evidence="17" type="ORF">TorRG33x02_072800</name>
</gene>
<evidence type="ECO:0000256" key="4">
    <source>
        <dbReference type="ARBA" id="ARBA00022448"/>
    </source>
</evidence>
<keyword evidence="9" id="KW-1278">Translocase</keyword>
<dbReference type="InParanoid" id="A0A2P5FGI6"/>
<dbReference type="Gene3D" id="3.40.50.300">
    <property type="entry name" value="P-loop containing nucleotide triphosphate hydrolases"/>
    <property type="match status" value="2"/>
</dbReference>
<feature type="transmembrane region" description="Helical" evidence="14">
    <location>
        <begin position="306"/>
        <end position="330"/>
    </location>
</feature>
<organism evidence="17 18">
    <name type="scientific">Trema orientale</name>
    <name type="common">Charcoal tree</name>
    <name type="synonym">Celtis orientalis</name>
    <dbReference type="NCBI Taxonomy" id="63057"/>
    <lineage>
        <taxon>Eukaryota</taxon>
        <taxon>Viridiplantae</taxon>
        <taxon>Streptophyta</taxon>
        <taxon>Embryophyta</taxon>
        <taxon>Tracheophyta</taxon>
        <taxon>Spermatophyta</taxon>
        <taxon>Magnoliopsida</taxon>
        <taxon>eudicotyledons</taxon>
        <taxon>Gunneridae</taxon>
        <taxon>Pentapetalae</taxon>
        <taxon>rosids</taxon>
        <taxon>fabids</taxon>
        <taxon>Rosales</taxon>
        <taxon>Cannabaceae</taxon>
        <taxon>Trema</taxon>
    </lineage>
</organism>